<dbReference type="PROSITE" id="PS51393">
    <property type="entry name" value="LIPOXYGENASE_3"/>
    <property type="match status" value="1"/>
</dbReference>
<dbReference type="InterPro" id="IPR036226">
    <property type="entry name" value="LipOase_C_sf"/>
</dbReference>
<evidence type="ECO:0000256" key="1">
    <source>
        <dbReference type="ARBA" id="ARBA00022723"/>
    </source>
</evidence>
<feature type="domain" description="Lipoxygenase" evidence="4">
    <location>
        <begin position="1"/>
        <end position="239"/>
    </location>
</feature>
<keyword evidence="1" id="KW-0479">Metal-binding</keyword>
<evidence type="ECO:0000256" key="2">
    <source>
        <dbReference type="ARBA" id="ARBA00022964"/>
    </source>
</evidence>
<keyword evidence="2" id="KW-0223">Dioxygenase</keyword>
<keyword evidence="3" id="KW-0560">Oxidoreductase</keyword>
<dbReference type="InterPro" id="IPR013819">
    <property type="entry name" value="LipOase_C"/>
</dbReference>
<proteinExistence type="predicted"/>
<sequence>MYTILQRATSSLTYTSLCIRDDIKERGLETVACFYYRDDGIKMWDIINRFVQGVLGFYYKEDSDVQRDTELQTWVQDIFQHGFLSRPESGMPQKLSTVTELVKFVTMVIFTGSAQHAAVNSGQFDYGSWMPNTPTTLQCPPPTTKGTTHKSTILDALPDINVTVHGMSVMWLLSKQSSDFVPFGHYPEEHFSEKIPRHYMEVFKAELNILSATIEARNVCLEVPYTFLDPPLLENSVAI</sequence>
<protein>
    <recommendedName>
        <fullName evidence="4">Lipoxygenase domain-containing protein</fullName>
    </recommendedName>
</protein>
<keyword evidence="6" id="KW-1185">Reference proteome</keyword>
<dbReference type="GO" id="GO:0016702">
    <property type="term" value="F:oxidoreductase activity, acting on single donors with incorporation of molecular oxygen, incorporation of two atoms of oxygen"/>
    <property type="evidence" value="ECO:0007669"/>
    <property type="project" value="InterPro"/>
</dbReference>
<dbReference type="Pfam" id="PF00305">
    <property type="entry name" value="Lipoxygenase"/>
    <property type="match status" value="1"/>
</dbReference>
<evidence type="ECO:0000313" key="6">
    <source>
        <dbReference type="Proteomes" id="UP001148018"/>
    </source>
</evidence>
<dbReference type="Proteomes" id="UP001148018">
    <property type="component" value="Unassembled WGS sequence"/>
</dbReference>
<evidence type="ECO:0000313" key="5">
    <source>
        <dbReference type="EMBL" id="KAJ3610993.1"/>
    </source>
</evidence>
<name>A0A9Q0IV42_9TELE</name>
<dbReference type="PANTHER" id="PTHR11771">
    <property type="entry name" value="LIPOXYGENASE"/>
    <property type="match status" value="1"/>
</dbReference>
<reference evidence="5" key="1">
    <citation type="submission" date="2022-07" db="EMBL/GenBank/DDBJ databases">
        <title>Chromosome-level genome of Muraenolepis orangiensis.</title>
        <authorList>
            <person name="Kim J."/>
        </authorList>
    </citation>
    <scope>NUCLEOTIDE SEQUENCE</scope>
    <source>
        <strain evidence="5">KU_S4_2022</strain>
        <tissue evidence="5">Muscle</tissue>
    </source>
</reference>
<evidence type="ECO:0000259" key="4">
    <source>
        <dbReference type="PROSITE" id="PS51393"/>
    </source>
</evidence>
<gene>
    <name evidence="5" type="ORF">NHX12_021009</name>
</gene>
<dbReference type="InterPro" id="IPR000907">
    <property type="entry name" value="LipOase"/>
</dbReference>
<dbReference type="AlphaFoldDB" id="A0A9Q0IV42"/>
<dbReference type="GO" id="GO:0034440">
    <property type="term" value="P:lipid oxidation"/>
    <property type="evidence" value="ECO:0007669"/>
    <property type="project" value="InterPro"/>
</dbReference>
<organism evidence="5 6">
    <name type="scientific">Muraenolepis orangiensis</name>
    <name type="common">Patagonian moray cod</name>
    <dbReference type="NCBI Taxonomy" id="630683"/>
    <lineage>
        <taxon>Eukaryota</taxon>
        <taxon>Metazoa</taxon>
        <taxon>Chordata</taxon>
        <taxon>Craniata</taxon>
        <taxon>Vertebrata</taxon>
        <taxon>Euteleostomi</taxon>
        <taxon>Actinopterygii</taxon>
        <taxon>Neopterygii</taxon>
        <taxon>Teleostei</taxon>
        <taxon>Neoteleostei</taxon>
        <taxon>Acanthomorphata</taxon>
        <taxon>Zeiogadaria</taxon>
        <taxon>Gadariae</taxon>
        <taxon>Gadiformes</taxon>
        <taxon>Muraenolepidoidei</taxon>
        <taxon>Muraenolepididae</taxon>
        <taxon>Muraenolepis</taxon>
    </lineage>
</organism>
<dbReference type="OrthoDB" id="407298at2759"/>
<dbReference type="GO" id="GO:0046872">
    <property type="term" value="F:metal ion binding"/>
    <property type="evidence" value="ECO:0007669"/>
    <property type="project" value="UniProtKB-KW"/>
</dbReference>
<accession>A0A9Q0IV42</accession>
<dbReference type="SUPFAM" id="SSF48484">
    <property type="entry name" value="Lipoxigenase"/>
    <property type="match status" value="1"/>
</dbReference>
<dbReference type="EMBL" id="JANIIK010000037">
    <property type="protein sequence ID" value="KAJ3610993.1"/>
    <property type="molecule type" value="Genomic_DNA"/>
</dbReference>
<evidence type="ECO:0000256" key="3">
    <source>
        <dbReference type="ARBA" id="ARBA00023002"/>
    </source>
</evidence>
<dbReference type="Gene3D" id="1.20.245.10">
    <property type="entry name" value="Lipoxygenase-1, Domain 5"/>
    <property type="match status" value="1"/>
</dbReference>
<comment type="caution">
    <text evidence="5">The sequence shown here is derived from an EMBL/GenBank/DDBJ whole genome shotgun (WGS) entry which is preliminary data.</text>
</comment>